<gene>
    <name evidence="1" type="ordered locus">GLX_15550</name>
    <name evidence="2" type="ordered locus">GLX_21340</name>
</gene>
<dbReference type="STRING" id="634177.GLX_15550"/>
<organism evidence="2 3">
    <name type="scientific">Komagataeibacter medellinensis (strain NBRC 3288 / BCRC 11682 / LMG 1693 / Kondo 51)</name>
    <name type="common">Gluconacetobacter medellinensis</name>
    <dbReference type="NCBI Taxonomy" id="634177"/>
    <lineage>
        <taxon>Bacteria</taxon>
        <taxon>Pseudomonadati</taxon>
        <taxon>Pseudomonadota</taxon>
        <taxon>Alphaproteobacteria</taxon>
        <taxon>Acetobacterales</taxon>
        <taxon>Acetobacteraceae</taxon>
        <taxon>Komagataeibacter</taxon>
    </lineage>
</organism>
<dbReference type="KEGG" id="gxy:GLX_21340"/>
<dbReference type="RefSeq" id="WP_014105509.1">
    <property type="nucleotide sequence ID" value="NC_016027.1"/>
</dbReference>
<dbReference type="EMBL" id="AP012159">
    <property type="protein sequence ID" value="BAK83967.1"/>
    <property type="molecule type" value="Genomic_DNA"/>
</dbReference>
<dbReference type="PATRIC" id="fig|634177.7.peg.1780"/>
<dbReference type="EMBL" id="AP012159">
    <property type="protein sequence ID" value="BAK84546.1"/>
    <property type="molecule type" value="Genomic_DNA"/>
</dbReference>
<dbReference type="InterPro" id="IPR019596">
    <property type="entry name" value="Phage_Mu_GpM_tail_tub"/>
</dbReference>
<evidence type="ECO:0008006" key="4">
    <source>
        <dbReference type="Google" id="ProtNLM"/>
    </source>
</evidence>
<reference evidence="2" key="2">
    <citation type="submission" date="2011-04" db="EMBL/GenBank/DDBJ databases">
        <authorList>
            <consortium name="Gluconacetobacter xylinus genome sequencing consortium"/>
        </authorList>
    </citation>
    <scope>NUCLEOTIDE SEQUENCE</scope>
    <source>
        <strain evidence="2">NBRC 3288</strain>
    </source>
</reference>
<name>G2I0T8_KOMMN</name>
<dbReference type="HOGENOM" id="CLU_138559_0_0_5"/>
<protein>
    <recommendedName>
        <fullName evidence="4">Phage tail tube protein</fullName>
    </recommendedName>
</protein>
<evidence type="ECO:0000313" key="1">
    <source>
        <dbReference type="EMBL" id="BAK83967.1"/>
    </source>
</evidence>
<evidence type="ECO:0000313" key="3">
    <source>
        <dbReference type="Proteomes" id="UP000009044"/>
    </source>
</evidence>
<proteinExistence type="predicted"/>
<dbReference type="Pfam" id="PF10618">
    <property type="entry name" value="Tail_tube"/>
    <property type="match status" value="1"/>
</dbReference>
<dbReference type="Proteomes" id="UP000009044">
    <property type="component" value="Chromosome"/>
</dbReference>
<reference evidence="3" key="1">
    <citation type="journal article" date="2011" name="J. Bacteriol.">
        <title>Complete genome sequence of NBRC 3288, a unique cellulose-nonproducing strain of Gluconacetobacter xylinus isolated from vinegar.</title>
        <authorList>
            <person name="Ogino H."/>
            <person name="Azuma Y."/>
            <person name="Hosoyama A."/>
            <person name="Nakazawa H."/>
            <person name="Matsutani M."/>
            <person name="Hasegawa A."/>
            <person name="Otsuyama K."/>
            <person name="Matsushita K."/>
            <person name="Fujita N."/>
            <person name="Shirai M."/>
        </authorList>
    </citation>
    <scope>NUCLEOTIDE SEQUENCE [LARGE SCALE GENOMIC DNA]</scope>
    <source>
        <strain evidence="3">NBRC 3288 / BCRC 11682 / LMG 1693</strain>
    </source>
</reference>
<sequence length="125" mass="13368">MASSAGMRRAGVGAGFINGVPYDIIECRYSPARWTRETLKGQNGIHGYSENPQQGRIIMSIRDAGGMTVRDFNDMSDAEVQLQLATNKTVGGSGLWCTEAVEVSTGEATMEVTFEGVSVTETPTS</sequence>
<accession>G2I0T8</accession>
<dbReference type="AlphaFoldDB" id="G2I0T8"/>
<evidence type="ECO:0000313" key="2">
    <source>
        <dbReference type="EMBL" id="BAK84546.1"/>
    </source>
</evidence>
<dbReference type="KEGG" id="gxy:GLX_15550"/>